<dbReference type="HOGENOM" id="CLU_2306418_0_0_1"/>
<sequence>MPASARDDIILNIHSLLRFMQLEVSLQVCFASDKTPQSSVAYFPVSIMLHLPHRSEVSPETLLAIPQQECDKACLIISPRPHSISLEQGVSRVVESLTQV</sequence>
<protein>
    <submittedName>
        <fullName evidence="1">Chromosome 3, complete genome</fullName>
    </submittedName>
</protein>
<dbReference type="VEuPathDB" id="FungiDB:FGRAMPH1_01G18683"/>
<evidence type="ECO:0000313" key="1">
    <source>
        <dbReference type="EMBL" id="CEF86002.1"/>
    </source>
</evidence>
<evidence type="ECO:0000313" key="3">
    <source>
        <dbReference type="Proteomes" id="UP000070720"/>
    </source>
</evidence>
<evidence type="ECO:0000313" key="2">
    <source>
        <dbReference type="EnsemblFungi" id="CEF86002"/>
    </source>
</evidence>
<proteinExistence type="predicted"/>
<reference evidence="2" key="4">
    <citation type="submission" date="2017-01" db="UniProtKB">
        <authorList>
            <consortium name="EnsemblFungi"/>
        </authorList>
    </citation>
    <scope>IDENTIFICATION</scope>
    <source>
        <strain evidence="2">PH-1 / ATCC MYA-4620 / FGSC 9075 / NRRL 31084</strain>
    </source>
</reference>
<dbReference type="RefSeq" id="XP_011324338.1">
    <property type="nucleotide sequence ID" value="XM_011326036.1"/>
</dbReference>
<dbReference type="AlphaFoldDB" id="I1S7I0"/>
<dbReference type="InParanoid" id="I1S7I0"/>
<reference evidence="2 3" key="2">
    <citation type="journal article" date="2010" name="Nature">
        <title>Comparative genomics reveals mobile pathogenicity chromosomes in Fusarium.</title>
        <authorList>
            <person name="Ma L.J."/>
            <person name="van der Does H.C."/>
            <person name="Borkovich K.A."/>
            <person name="Coleman J.J."/>
            <person name="Daboussi M.J."/>
            <person name="Di Pietro A."/>
            <person name="Dufresne M."/>
            <person name="Freitag M."/>
            <person name="Grabherr M."/>
            <person name="Henrissat B."/>
            <person name="Houterman P.M."/>
            <person name="Kang S."/>
            <person name="Shim W.B."/>
            <person name="Woloshuk C."/>
            <person name="Xie X."/>
            <person name="Xu J.R."/>
            <person name="Antoniw J."/>
            <person name="Baker S.E."/>
            <person name="Bluhm B.H."/>
            <person name="Breakspear A."/>
            <person name="Brown D.W."/>
            <person name="Butchko R.A."/>
            <person name="Chapman S."/>
            <person name="Coulson R."/>
            <person name="Coutinho P.M."/>
            <person name="Danchin E.G."/>
            <person name="Diener A."/>
            <person name="Gale L.R."/>
            <person name="Gardiner D.M."/>
            <person name="Goff S."/>
            <person name="Hammond-Kosack K.E."/>
            <person name="Hilburn K."/>
            <person name="Hua-Van A."/>
            <person name="Jonkers W."/>
            <person name="Kazan K."/>
            <person name="Kodira C.D."/>
            <person name="Koehrsen M."/>
            <person name="Kumar L."/>
            <person name="Lee Y.H."/>
            <person name="Li L."/>
            <person name="Manners J.M."/>
            <person name="Miranda-Saavedra D."/>
            <person name="Mukherjee M."/>
            <person name="Park G."/>
            <person name="Park J."/>
            <person name="Park S.Y."/>
            <person name="Proctor R.H."/>
            <person name="Regev A."/>
            <person name="Ruiz-Roldan M.C."/>
            <person name="Sain D."/>
            <person name="Sakthikumar S."/>
            <person name="Sykes S."/>
            <person name="Schwartz D.C."/>
            <person name="Turgeon B.G."/>
            <person name="Wapinski I."/>
            <person name="Yoder O."/>
            <person name="Young S."/>
            <person name="Zeng Q."/>
            <person name="Zhou S."/>
            <person name="Galagan J."/>
            <person name="Cuomo C.A."/>
            <person name="Kistler H.C."/>
            <person name="Rep M."/>
        </authorList>
    </citation>
    <scope>GENOME REANNOTATION</scope>
    <source>
        <strain evidence="3">ATCC MYA-4620 / CBS 123657 / FGSC 9075 / NRRL 31084 / PH-1</strain>
        <strain evidence="2">PH-1 / ATCC MYA-4620 / FGSC 9075 / NRRL 31084</strain>
    </source>
</reference>
<dbReference type="EnsemblFungi" id="CEF86002">
    <property type="protein sequence ID" value="CEF86002"/>
    <property type="gene ID" value="FGRRES_12803"/>
</dbReference>
<keyword evidence="3" id="KW-1185">Reference proteome</keyword>
<dbReference type="Proteomes" id="UP000070720">
    <property type="component" value="Chromosome 3"/>
</dbReference>
<gene>
    <name evidence="1" type="ORF">FGRAMPH1_01T18683</name>
</gene>
<accession>I1S7I0</accession>
<reference evidence="2 3" key="1">
    <citation type="journal article" date="2007" name="Science">
        <title>The Fusarium graminearum genome reveals a link between localized polymorphism and pathogen specialization.</title>
        <authorList>
            <person name="Cuomo C.A."/>
            <person name="Gueldener U."/>
            <person name="Xu J.-R."/>
            <person name="Trail F."/>
            <person name="Turgeon B.G."/>
            <person name="Di Pietro A."/>
            <person name="Walton J.D."/>
            <person name="Ma L.-J."/>
            <person name="Baker S.E."/>
            <person name="Rep M."/>
            <person name="Adam G."/>
            <person name="Antoniw J."/>
            <person name="Baldwin T."/>
            <person name="Calvo S.E."/>
            <person name="Chang Y.-L."/>
            <person name="DeCaprio D."/>
            <person name="Gale L.R."/>
            <person name="Gnerre S."/>
            <person name="Goswami R.S."/>
            <person name="Hammond-Kosack K."/>
            <person name="Harris L.J."/>
            <person name="Hilburn K."/>
            <person name="Kennell J.C."/>
            <person name="Kroken S."/>
            <person name="Magnuson J.K."/>
            <person name="Mannhaupt G."/>
            <person name="Mauceli E.W."/>
            <person name="Mewes H.-W."/>
            <person name="Mitterbauer R."/>
            <person name="Muehlbauer G."/>
            <person name="Muensterkoetter M."/>
            <person name="Nelson D."/>
            <person name="O'Donnell K."/>
            <person name="Ouellet T."/>
            <person name="Qi W."/>
            <person name="Quesneville H."/>
            <person name="Roncero M.I.G."/>
            <person name="Seong K.-Y."/>
            <person name="Tetko I.V."/>
            <person name="Urban M."/>
            <person name="Waalwijk C."/>
            <person name="Ward T.J."/>
            <person name="Yao J."/>
            <person name="Birren B.W."/>
            <person name="Kistler H.C."/>
        </authorList>
    </citation>
    <scope>NUCLEOTIDE SEQUENCE [LARGE SCALE GENOMIC DNA]</scope>
    <source>
        <strain evidence="3">ATCC MYA-4620 / CBS 123657 / FGSC 9075 / NRRL 31084 / PH-1</strain>
        <strain evidence="2">PH-1 / ATCC MYA-4620 / FGSC 9075 / NRRL 31084</strain>
    </source>
</reference>
<dbReference type="EMBL" id="HG970334">
    <property type="protein sequence ID" value="CEF86002.1"/>
    <property type="molecule type" value="Genomic_DNA"/>
</dbReference>
<reference evidence="1 3" key="3">
    <citation type="journal article" date="2015" name="BMC Genomics">
        <title>The completed genome sequence of the pathogenic ascomycete fungus Fusarium graminearum.</title>
        <authorList>
            <person name="King R."/>
            <person name="Urban M."/>
            <person name="Hammond-Kosack M.C."/>
            <person name="Hassani-Pak K."/>
            <person name="Hammond-Kosack K.E."/>
        </authorList>
    </citation>
    <scope>NUCLEOTIDE SEQUENCE [LARGE SCALE GENOMIC DNA]</scope>
    <source>
        <strain evidence="3">ATCC MYA-4620 / CBS 123657 / FGSC 9075 / NRRL 31084 / PH-1</strain>
        <strain evidence="1">PH-1</strain>
    </source>
</reference>
<name>I1S7I0_GIBZE</name>
<dbReference type="KEGG" id="fgr:FGSG_12803"/>
<accession>A0A098DXE4</accession>
<organism evidence="1 3">
    <name type="scientific">Gibberella zeae (strain ATCC MYA-4620 / CBS 123657 / FGSC 9075 / NRRL 31084 / PH-1)</name>
    <name type="common">Wheat head blight fungus</name>
    <name type="synonym">Fusarium graminearum</name>
    <dbReference type="NCBI Taxonomy" id="229533"/>
    <lineage>
        <taxon>Eukaryota</taxon>
        <taxon>Fungi</taxon>
        <taxon>Dikarya</taxon>
        <taxon>Ascomycota</taxon>
        <taxon>Pezizomycotina</taxon>
        <taxon>Sordariomycetes</taxon>
        <taxon>Hypocreomycetidae</taxon>
        <taxon>Hypocreales</taxon>
        <taxon>Nectriaceae</taxon>
        <taxon>Fusarium</taxon>
    </lineage>
</organism>